<comment type="catalytic activity">
    <reaction evidence="1 5">
        <text>uridine(55) in tRNA = pseudouridine(55) in tRNA</text>
        <dbReference type="Rhea" id="RHEA:42532"/>
        <dbReference type="Rhea" id="RHEA-COMP:10101"/>
        <dbReference type="Rhea" id="RHEA-COMP:10102"/>
        <dbReference type="ChEBI" id="CHEBI:65314"/>
        <dbReference type="ChEBI" id="CHEBI:65315"/>
        <dbReference type="EC" id="5.4.99.25"/>
    </reaction>
</comment>
<evidence type="ECO:0000256" key="4">
    <source>
        <dbReference type="ARBA" id="ARBA00023235"/>
    </source>
</evidence>
<comment type="similarity">
    <text evidence="2 5">Belongs to the pseudouridine synthase TruB family. Type 1 subfamily.</text>
</comment>
<gene>
    <name evidence="5 8" type="primary">truB</name>
    <name evidence="8" type="ORF">AB8B22_04505</name>
</gene>
<comment type="function">
    <text evidence="5">Responsible for synthesis of pseudouridine from uracil-55 in the psi GC loop of transfer RNAs.</text>
</comment>
<evidence type="ECO:0000259" key="7">
    <source>
        <dbReference type="Pfam" id="PF16198"/>
    </source>
</evidence>
<dbReference type="EMBL" id="CP165644">
    <property type="protein sequence ID" value="XDU67682.1"/>
    <property type="molecule type" value="Genomic_DNA"/>
</dbReference>
<protein>
    <recommendedName>
        <fullName evidence="5">tRNA pseudouridine synthase B</fullName>
        <ecNumber evidence="5">5.4.99.25</ecNumber>
    </recommendedName>
    <alternativeName>
        <fullName evidence="5">tRNA pseudouridine(55) synthase</fullName>
        <shortName evidence="5">Psi55 synthase</shortName>
    </alternativeName>
    <alternativeName>
        <fullName evidence="5">tRNA pseudouridylate synthase</fullName>
    </alternativeName>
    <alternativeName>
        <fullName evidence="5">tRNA-uridine isomerase</fullName>
    </alternativeName>
</protein>
<name>A0AB39VK88_9FUSO</name>
<evidence type="ECO:0000313" key="8">
    <source>
        <dbReference type="EMBL" id="XDU67682.1"/>
    </source>
</evidence>
<dbReference type="CDD" id="cd02573">
    <property type="entry name" value="PseudoU_synth_EcTruB"/>
    <property type="match status" value="1"/>
</dbReference>
<dbReference type="KEGG" id="lrug:AB8B22_04505"/>
<dbReference type="NCBIfam" id="TIGR00431">
    <property type="entry name" value="TruB"/>
    <property type="match status" value="1"/>
</dbReference>
<dbReference type="Pfam" id="PF01509">
    <property type="entry name" value="TruB_N"/>
    <property type="match status" value="1"/>
</dbReference>
<dbReference type="EC" id="5.4.99.25" evidence="5"/>
<dbReference type="Pfam" id="PF16198">
    <property type="entry name" value="TruB_C_2"/>
    <property type="match status" value="1"/>
</dbReference>
<keyword evidence="3 5" id="KW-0819">tRNA processing</keyword>
<feature type="domain" description="tRNA pseudouridylate synthase B C-terminal" evidence="7">
    <location>
        <begin position="182"/>
        <end position="237"/>
    </location>
</feature>
<dbReference type="PANTHER" id="PTHR13767">
    <property type="entry name" value="TRNA-PSEUDOURIDINE SYNTHASE"/>
    <property type="match status" value="1"/>
</dbReference>
<dbReference type="GO" id="GO:0031119">
    <property type="term" value="P:tRNA pseudouridine synthesis"/>
    <property type="evidence" value="ECO:0007669"/>
    <property type="project" value="UniProtKB-UniRule"/>
</dbReference>
<evidence type="ECO:0000256" key="3">
    <source>
        <dbReference type="ARBA" id="ARBA00022694"/>
    </source>
</evidence>
<dbReference type="PANTHER" id="PTHR13767:SF2">
    <property type="entry name" value="PSEUDOURIDYLATE SYNTHASE TRUB1"/>
    <property type="match status" value="1"/>
</dbReference>
<dbReference type="InterPro" id="IPR020103">
    <property type="entry name" value="PsdUridine_synth_cat_dom_sf"/>
</dbReference>
<dbReference type="InterPro" id="IPR014780">
    <property type="entry name" value="tRNA_psdUridine_synth_TruB"/>
</dbReference>
<evidence type="ECO:0000256" key="2">
    <source>
        <dbReference type="ARBA" id="ARBA00005642"/>
    </source>
</evidence>
<dbReference type="AlphaFoldDB" id="A0AB39VK88"/>
<dbReference type="GO" id="GO:1990481">
    <property type="term" value="P:mRNA pseudouridine synthesis"/>
    <property type="evidence" value="ECO:0007669"/>
    <property type="project" value="TreeGrafter"/>
</dbReference>
<evidence type="ECO:0000256" key="5">
    <source>
        <dbReference type="HAMAP-Rule" id="MF_01080"/>
    </source>
</evidence>
<sequence>MKNNFEKDGIVLLNKVKGVSSFGAINHLKRIVGAKKVGHTGTLDPMAEGVIMVLINNATKFSDDLMKRDKEYYVEMELGYETDSYDLEGTIVKEFTGKIEIDDEKIKEVINSFLGKIEQIPPMYSAIKIDGKKLYDLARKGIELERKPRKVEVKKLREIKILRNEKIKISFFVEVSSGTYIRSLVRDIGEKLGVFATMTRLVRTKIDQFVIEDAVTIDELEQKFLKFDKNEEKNLEKLEKLENLGYFAEIEYVLEYLGINVSNEKYEKLKNGMTVLTSHKKFENISKKFGKKIIVLPEQKYKIYVRDRRTQAKVFRGIVKVVKVTEDRIYLKRDKYFL</sequence>
<dbReference type="HAMAP" id="MF_01080">
    <property type="entry name" value="TruB_bact"/>
    <property type="match status" value="1"/>
</dbReference>
<dbReference type="RefSeq" id="WP_094080344.1">
    <property type="nucleotide sequence ID" value="NZ_CP165644.1"/>
</dbReference>
<dbReference type="InterPro" id="IPR032819">
    <property type="entry name" value="TruB_C"/>
</dbReference>
<dbReference type="GO" id="GO:0160148">
    <property type="term" value="F:tRNA pseudouridine(55) synthase activity"/>
    <property type="evidence" value="ECO:0007669"/>
    <property type="project" value="UniProtKB-EC"/>
</dbReference>
<dbReference type="GO" id="GO:0003723">
    <property type="term" value="F:RNA binding"/>
    <property type="evidence" value="ECO:0007669"/>
    <property type="project" value="InterPro"/>
</dbReference>
<feature type="active site" description="Nucleophile" evidence="5">
    <location>
        <position position="44"/>
    </location>
</feature>
<dbReference type="InterPro" id="IPR002501">
    <property type="entry name" value="PsdUridine_synth_N"/>
</dbReference>
<reference evidence="8" key="1">
    <citation type="submission" date="2024-07" db="EMBL/GenBank/DDBJ databases">
        <authorList>
            <person name="Li X.-J."/>
            <person name="Wang X."/>
        </authorList>
    </citation>
    <scope>NUCLEOTIDE SEQUENCE</scope>
    <source>
        <strain evidence="8">HSP-334</strain>
    </source>
</reference>
<evidence type="ECO:0000256" key="1">
    <source>
        <dbReference type="ARBA" id="ARBA00000385"/>
    </source>
</evidence>
<dbReference type="Gene3D" id="3.30.2350.10">
    <property type="entry name" value="Pseudouridine synthase"/>
    <property type="match status" value="1"/>
</dbReference>
<keyword evidence="4 5" id="KW-0413">Isomerase</keyword>
<proteinExistence type="inferred from homology"/>
<evidence type="ECO:0000259" key="6">
    <source>
        <dbReference type="Pfam" id="PF01509"/>
    </source>
</evidence>
<feature type="domain" description="Pseudouridine synthase II N-terminal" evidence="6">
    <location>
        <begin position="29"/>
        <end position="181"/>
    </location>
</feature>
<accession>A0AB39VK88</accession>
<organism evidence="8">
    <name type="scientific">Leptotrichia rugosa</name>
    <dbReference type="NCBI Taxonomy" id="3239302"/>
    <lineage>
        <taxon>Bacteria</taxon>
        <taxon>Fusobacteriati</taxon>
        <taxon>Fusobacteriota</taxon>
        <taxon>Fusobacteriia</taxon>
        <taxon>Fusobacteriales</taxon>
        <taxon>Leptotrichiaceae</taxon>
        <taxon>Leptotrichia</taxon>
    </lineage>
</organism>
<dbReference type="SUPFAM" id="SSF55120">
    <property type="entry name" value="Pseudouridine synthase"/>
    <property type="match status" value="1"/>
</dbReference>